<comment type="similarity">
    <text evidence="1">Belongs to the MAGUK family.</text>
</comment>
<dbReference type="Gene3D" id="2.30.42.10">
    <property type="match status" value="2"/>
</dbReference>
<dbReference type="SUPFAM" id="SSF50156">
    <property type="entry name" value="PDZ domain-like"/>
    <property type="match status" value="2"/>
</dbReference>
<sequence>MDSIYGRDVTAQTQLRFSLNKANNFQRPDSLQGQIPQNRPFPSPRYQIGDIVNTNPPSNIYQTNFHHPNHLQNRVFVSPVTLTHVSSGHAINIDTRDIEPPSPNDRQDIFSNSDSRGYMGSFSREEHFLPPNDYDQIEQVSIPESGDSGLSRTPDNSSEGPPIQLIDPSFRPRNSTAPQPTVEYMYQQKHLSAQRQRSSNLPSSSRIEFPIKLSLRPTQYTFGLILGEGAIVEKVDGAPAINEDIQVGDKVSSINGRACDQLSRNQLKELLTEAARYRSVTLNISRVTRPVAPELHRTYTDLPLGSIRISQPPYMNHSSYAPPIRYLSCRHLAPHTDDSSQGRHSWPHCPIIPAATGPQPIRYQPRDELAAHQLYSGISDVSQLQEDSMLSTIHEVPRKQHVNSMQMVLETMRQLRDKYGPELEQRELQVLDSFLSDPDIIPAYKICKRMNRARESLKRSEDPFPKITNSAHLLGDCIKDLRNKFGSDPDRTELIYLLSSLNLTHTLVSHDRIATIDFFTPFPSPLYPHSGLTPLHSPGKLSPNISRSVSSSGLLEGTNSREFRIDSAARSGSVASALQLIDLHTRENSRSSSVYQRPISRTVYGGKGINARIVLVRKSHKQMGCTVNKVGDSIIVTGTLKHSDAEKCGRLHPGDEILEVNGKTVRGRSSEHVMNFILSQTGPMIVFLIVPCLGADKKEIFIRPFYDFSAQQVPDCSFIDVLLPFNKGEILRLLSCHDDEWWEAKQLADAPEAVPGLIPAKKKEDPNDLLPGEVPEPGGKSKKKIRWPKSKKKKKSDLNIDSSNIQLTQDVVTYEEVGLLTPTANSKPRPIIVVGASGVGHKRVIQSVLDKYPHIFCLPIYHTSRPAKSHEKKGIEYHFTSRRVFEQSAGQKIILDPWETGSHMYGVAATSMQVVVESGKYCIQALTPDSMRFIRNQTNLMPYVIFLAAPQPAILREQLKQTQKGAFRRVRSDQGSKDKQITSIISASLEISQEFGGYFDEVITNLVSEKTADHIYQISVRLKNEPQWVPISWIHTLNPPH</sequence>
<dbReference type="PROSITE" id="PS00856">
    <property type="entry name" value="GUANYLATE_KINASE_1"/>
    <property type="match status" value="1"/>
</dbReference>
<keyword evidence="2 3" id="KW-0728">SH3 domain</keyword>
<dbReference type="InterPro" id="IPR027417">
    <property type="entry name" value="P-loop_NTPase"/>
</dbReference>
<dbReference type="SMART" id="SM00072">
    <property type="entry name" value="GuKc"/>
    <property type="match status" value="1"/>
</dbReference>
<feature type="region of interest" description="Disordered" evidence="4">
    <location>
        <begin position="93"/>
        <end position="178"/>
    </location>
</feature>
<evidence type="ECO:0000256" key="2">
    <source>
        <dbReference type="ARBA" id="ARBA00022443"/>
    </source>
</evidence>
<dbReference type="PROSITE" id="PS50052">
    <property type="entry name" value="GUANYLATE_KINASE_2"/>
    <property type="match status" value="1"/>
</dbReference>
<evidence type="ECO:0000313" key="8">
    <source>
        <dbReference type="EMBL" id="AVM85913.1"/>
    </source>
</evidence>
<gene>
    <name evidence="8" type="primary">sdt</name>
    <name evidence="9" type="ORF">LOD99_9248</name>
</gene>
<feature type="region of interest" description="Disordered" evidence="4">
    <location>
        <begin position="758"/>
        <end position="798"/>
    </location>
</feature>
<evidence type="ECO:0000259" key="7">
    <source>
        <dbReference type="PROSITE" id="PS50106"/>
    </source>
</evidence>
<evidence type="ECO:0000256" key="4">
    <source>
        <dbReference type="SAM" id="MobiDB-lite"/>
    </source>
</evidence>
<keyword evidence="10" id="KW-1185">Reference proteome</keyword>
<dbReference type="OrthoDB" id="43580at2759"/>
<name>A0A2P1GIX9_9METZ</name>
<evidence type="ECO:0000256" key="3">
    <source>
        <dbReference type="PROSITE-ProRule" id="PRU00192"/>
    </source>
</evidence>
<dbReference type="InterPro" id="IPR050716">
    <property type="entry name" value="MAGUK"/>
</dbReference>
<feature type="compositionally biased region" description="Polar residues" evidence="4">
    <location>
        <begin position="148"/>
        <end position="159"/>
    </location>
</feature>
<dbReference type="Pfam" id="PF00595">
    <property type="entry name" value="PDZ"/>
    <property type="match status" value="2"/>
</dbReference>
<dbReference type="SUPFAM" id="SSF52540">
    <property type="entry name" value="P-loop containing nucleoside triphosphate hydrolases"/>
    <property type="match status" value="1"/>
</dbReference>
<feature type="domain" description="SH3" evidence="5">
    <location>
        <begin position="697"/>
        <end position="768"/>
    </location>
</feature>
<dbReference type="InterPro" id="IPR008144">
    <property type="entry name" value="Guanylate_kin-like_dom"/>
</dbReference>
<feature type="domain" description="Guanylate kinase-like" evidence="6">
    <location>
        <begin position="828"/>
        <end position="1027"/>
    </location>
</feature>
<dbReference type="AlphaFoldDB" id="A0A2P1GIX9"/>
<dbReference type="PROSITE" id="PS50106">
    <property type="entry name" value="PDZ"/>
    <property type="match status" value="2"/>
</dbReference>
<dbReference type="PANTHER" id="PTHR23122">
    <property type="entry name" value="MEMBRANE-ASSOCIATED GUANYLATE KINASE MAGUK"/>
    <property type="match status" value="1"/>
</dbReference>
<feature type="compositionally biased region" description="Basic residues" evidence="4">
    <location>
        <begin position="780"/>
        <end position="795"/>
    </location>
</feature>
<dbReference type="InterPro" id="IPR036034">
    <property type="entry name" value="PDZ_sf"/>
</dbReference>
<dbReference type="InterPro" id="IPR001452">
    <property type="entry name" value="SH3_domain"/>
</dbReference>
<dbReference type="PROSITE" id="PS50002">
    <property type="entry name" value="SH3"/>
    <property type="match status" value="1"/>
</dbReference>
<evidence type="ECO:0000256" key="1">
    <source>
        <dbReference type="ARBA" id="ARBA00007014"/>
    </source>
</evidence>
<dbReference type="SUPFAM" id="SSF50044">
    <property type="entry name" value="SH3-domain"/>
    <property type="match status" value="1"/>
</dbReference>
<dbReference type="InterPro" id="IPR001478">
    <property type="entry name" value="PDZ"/>
</dbReference>
<proteinExistence type="evidence at transcript level"/>
<accession>A0A2P1GIX9</accession>
<dbReference type="Proteomes" id="UP001165289">
    <property type="component" value="Unassembled WGS sequence"/>
</dbReference>
<dbReference type="InterPro" id="IPR008145">
    <property type="entry name" value="GK/Ca_channel_bsu"/>
</dbReference>
<reference evidence="9 10" key="3">
    <citation type="journal article" date="2023" name="BMC Biol.">
        <title>The compact genome of the sponge Oopsacas minuta (Hexactinellida) is lacking key metazoan core genes.</title>
        <authorList>
            <person name="Santini S."/>
            <person name="Schenkelaars Q."/>
            <person name="Jourda C."/>
            <person name="Duchesne M."/>
            <person name="Belahbib H."/>
            <person name="Rocher C."/>
            <person name="Selva M."/>
            <person name="Riesgo A."/>
            <person name="Vervoort M."/>
            <person name="Leys S.P."/>
            <person name="Kodjabachian L."/>
            <person name="Le Bivic A."/>
            <person name="Borchiellini C."/>
            <person name="Claverie J.M."/>
            <person name="Renard E."/>
        </authorList>
    </citation>
    <scope>NUCLEOTIDE SEQUENCE [LARGE SCALE GENOMIC DNA]</scope>
    <source>
        <strain evidence="9">SPO-2</strain>
    </source>
</reference>
<evidence type="ECO:0000259" key="5">
    <source>
        <dbReference type="PROSITE" id="PS50002"/>
    </source>
</evidence>
<feature type="domain" description="PDZ" evidence="7">
    <location>
        <begin position="612"/>
        <end position="677"/>
    </location>
</feature>
<reference evidence="8" key="1">
    <citation type="submission" date="2017-09" db="EMBL/GenBank/DDBJ databases">
        <title>New genomic data challenges the traditional vision of epithelium evolution in sponges and ctenophores.</title>
        <authorList>
            <person name="Belahbib H."/>
            <person name="Renard E."/>
            <person name="Santini S."/>
            <person name="Jourda C."/>
            <person name="Claverie J.-M."/>
            <person name="Borchiellini C."/>
            <person name="Le Bivic A."/>
        </authorList>
    </citation>
    <scope>NUCLEOTIDE SEQUENCE</scope>
</reference>
<evidence type="ECO:0000259" key="6">
    <source>
        <dbReference type="PROSITE" id="PS50052"/>
    </source>
</evidence>
<dbReference type="InterPro" id="IPR020590">
    <property type="entry name" value="Guanylate_kinase_CS"/>
</dbReference>
<evidence type="ECO:0000313" key="9">
    <source>
        <dbReference type="EMBL" id="KAI6646296.1"/>
    </source>
</evidence>
<evidence type="ECO:0000313" key="10">
    <source>
        <dbReference type="Proteomes" id="UP001165289"/>
    </source>
</evidence>
<dbReference type="SMART" id="SM00228">
    <property type="entry name" value="PDZ"/>
    <property type="match status" value="2"/>
</dbReference>
<feature type="domain" description="PDZ" evidence="7">
    <location>
        <begin position="210"/>
        <end position="286"/>
    </location>
</feature>
<dbReference type="Gene3D" id="2.30.30.40">
    <property type="entry name" value="SH3 Domains"/>
    <property type="match status" value="1"/>
</dbReference>
<dbReference type="Pfam" id="PF00625">
    <property type="entry name" value="Guanylate_kin"/>
    <property type="match status" value="1"/>
</dbReference>
<protein>
    <submittedName>
        <fullName evidence="8">MPP5/stardust</fullName>
    </submittedName>
</protein>
<reference evidence="9" key="2">
    <citation type="submission" date="2022-02" db="EMBL/GenBank/DDBJ databases">
        <authorList>
            <person name="Santini S."/>
            <person name="Jourda C."/>
            <person name="Belahbib H."/>
            <person name="Rocher C."/>
            <person name="Selva M."/>
            <person name="Borchiellini C."/>
            <person name="Renard E."/>
        </authorList>
    </citation>
    <scope>NUCLEOTIDE SEQUENCE</scope>
    <source>
        <strain evidence="9">SPO-2</strain>
    </source>
</reference>
<dbReference type="InterPro" id="IPR036028">
    <property type="entry name" value="SH3-like_dom_sf"/>
</dbReference>
<dbReference type="Gene3D" id="3.40.50.300">
    <property type="entry name" value="P-loop containing nucleotide triphosphate hydrolases"/>
    <property type="match status" value="1"/>
</dbReference>
<dbReference type="EMBL" id="JAKMXF010000356">
    <property type="protein sequence ID" value="KAI6646296.1"/>
    <property type="molecule type" value="Genomic_DNA"/>
</dbReference>
<organism evidence="8">
    <name type="scientific">Oopsacas minuta</name>
    <dbReference type="NCBI Taxonomy" id="111878"/>
    <lineage>
        <taxon>Eukaryota</taxon>
        <taxon>Metazoa</taxon>
        <taxon>Porifera</taxon>
        <taxon>Hexactinellida</taxon>
        <taxon>Hexasterophora</taxon>
        <taxon>Lyssacinosida</taxon>
        <taxon>Leucopsacidae</taxon>
        <taxon>Oopsacas</taxon>
    </lineage>
</organism>
<dbReference type="EMBL" id="MG003330">
    <property type="protein sequence ID" value="AVM85913.1"/>
    <property type="molecule type" value="mRNA"/>
</dbReference>